<gene>
    <name evidence="1" type="ORF">R1flu_020771</name>
</gene>
<dbReference type="EMBL" id="JBHFFA010000001">
    <property type="protein sequence ID" value="KAL2652643.1"/>
    <property type="molecule type" value="Genomic_DNA"/>
</dbReference>
<protein>
    <submittedName>
        <fullName evidence="1">Uncharacterized protein</fullName>
    </submittedName>
</protein>
<evidence type="ECO:0000313" key="1">
    <source>
        <dbReference type="EMBL" id="KAL2652643.1"/>
    </source>
</evidence>
<keyword evidence="2" id="KW-1185">Reference proteome</keyword>
<dbReference type="AlphaFoldDB" id="A0ABD1ZMH0"/>
<dbReference type="Proteomes" id="UP001605036">
    <property type="component" value="Unassembled WGS sequence"/>
</dbReference>
<reference evidence="1 2" key="1">
    <citation type="submission" date="2024-09" db="EMBL/GenBank/DDBJ databases">
        <title>Chromosome-scale assembly of Riccia fluitans.</title>
        <authorList>
            <person name="Paukszto L."/>
            <person name="Sawicki J."/>
            <person name="Karawczyk K."/>
            <person name="Piernik-Szablinska J."/>
            <person name="Szczecinska M."/>
            <person name="Mazdziarz M."/>
        </authorList>
    </citation>
    <scope>NUCLEOTIDE SEQUENCE [LARGE SCALE GENOMIC DNA]</scope>
    <source>
        <strain evidence="1">Rf_01</strain>
        <tissue evidence="1">Aerial parts of the thallus</tissue>
    </source>
</reference>
<evidence type="ECO:0000313" key="2">
    <source>
        <dbReference type="Proteomes" id="UP001605036"/>
    </source>
</evidence>
<sequence length="102" mass="12023">MAEAGVRGADQENVFNLLSSTWELDRGLTGFKKDLIRLAISPWAITIEGERIEKMPSEVYTEYLRQKEREDMVIDYLSWLEKERKQQWALAQLDKVLKVMQF</sequence>
<proteinExistence type="predicted"/>
<organism evidence="1 2">
    <name type="scientific">Riccia fluitans</name>
    <dbReference type="NCBI Taxonomy" id="41844"/>
    <lineage>
        <taxon>Eukaryota</taxon>
        <taxon>Viridiplantae</taxon>
        <taxon>Streptophyta</taxon>
        <taxon>Embryophyta</taxon>
        <taxon>Marchantiophyta</taxon>
        <taxon>Marchantiopsida</taxon>
        <taxon>Marchantiidae</taxon>
        <taxon>Marchantiales</taxon>
        <taxon>Ricciaceae</taxon>
        <taxon>Riccia</taxon>
    </lineage>
</organism>
<name>A0ABD1ZMH0_9MARC</name>
<accession>A0ABD1ZMH0</accession>
<comment type="caution">
    <text evidence="1">The sequence shown here is derived from an EMBL/GenBank/DDBJ whole genome shotgun (WGS) entry which is preliminary data.</text>
</comment>